<dbReference type="Pfam" id="PF13449">
    <property type="entry name" value="Phytase-like"/>
    <property type="match status" value="1"/>
</dbReference>
<keyword evidence="1" id="KW-1133">Transmembrane helix</keyword>
<keyword evidence="1" id="KW-0812">Transmembrane</keyword>
<dbReference type="EMBL" id="BMNG01000009">
    <property type="protein sequence ID" value="GGO48352.1"/>
    <property type="molecule type" value="Genomic_DNA"/>
</dbReference>
<feature type="domain" description="Phytase-like" evidence="2">
    <location>
        <begin position="102"/>
        <end position="441"/>
    </location>
</feature>
<evidence type="ECO:0000313" key="4">
    <source>
        <dbReference type="Proteomes" id="UP000656881"/>
    </source>
</evidence>
<evidence type="ECO:0000259" key="2">
    <source>
        <dbReference type="Pfam" id="PF13449"/>
    </source>
</evidence>
<name>A0ABQ2M933_9ACTN</name>
<organism evidence="3 4">
    <name type="scientific">Streptomyces lasiicapitis</name>
    <dbReference type="NCBI Taxonomy" id="1923961"/>
    <lineage>
        <taxon>Bacteria</taxon>
        <taxon>Bacillati</taxon>
        <taxon>Actinomycetota</taxon>
        <taxon>Actinomycetes</taxon>
        <taxon>Kitasatosporales</taxon>
        <taxon>Streptomycetaceae</taxon>
        <taxon>Streptomyces</taxon>
    </lineage>
</organism>
<sequence>MTAAKCGAVIELASQEALMPSHAAGQRRVRRSVAFGVPLALLTAVAVTGTAVGLQSDASGETRGKGSAPRVLATAKLGDIPLGTFSNGLLPGTVANDRGVDLGGIGSDIYPAGRKGEFWTVTDRGPNGQIKIDGKKRRTFPVPGFDPAIVKIRVSGRSVKVIDALPITTRSGKPVTGLPNQEGHDEAPYTYDAKKPLTYDPNGLDTEGIVRAHDGSFWLVDEYGPSLVHVSARGKVIKRYVPKGLKLRGAGYPVIEALPGVLLHRKINRGFEGLALLPDGDLVMAVQSPLSLPDGDAGDGSRTARLLRFSPKKQAVTAEYPYRFDPVGVVDPGEDDTSELKISSVVAVGRDRLLVEERTDKAARLQLVRLGGGANILGDRWDDAATRPSLEELDDPAASGVPVLRKRLVVDLGTVEGVPGKIEGVARVNSRTLALINDNDFGMADGPEAFDKDGRLVDSDVETSVTYVRLPKGL</sequence>
<keyword evidence="4" id="KW-1185">Reference proteome</keyword>
<feature type="transmembrane region" description="Helical" evidence="1">
    <location>
        <begin position="33"/>
        <end position="54"/>
    </location>
</feature>
<dbReference type="InterPro" id="IPR027372">
    <property type="entry name" value="Phytase-like_dom"/>
</dbReference>
<evidence type="ECO:0000256" key="1">
    <source>
        <dbReference type="SAM" id="Phobius"/>
    </source>
</evidence>
<accession>A0ABQ2M933</accession>
<protein>
    <recommendedName>
        <fullName evidence="2">Phytase-like domain-containing protein</fullName>
    </recommendedName>
</protein>
<reference evidence="4" key="1">
    <citation type="journal article" date="2019" name="Int. J. Syst. Evol. Microbiol.">
        <title>The Global Catalogue of Microorganisms (GCM) 10K type strain sequencing project: providing services to taxonomists for standard genome sequencing and annotation.</title>
        <authorList>
            <consortium name="The Broad Institute Genomics Platform"/>
            <consortium name="The Broad Institute Genome Sequencing Center for Infectious Disease"/>
            <person name="Wu L."/>
            <person name="Ma J."/>
        </authorList>
    </citation>
    <scope>NUCLEOTIDE SEQUENCE [LARGE SCALE GENOMIC DNA]</scope>
    <source>
        <strain evidence="4">CGMCC 4.7349</strain>
    </source>
</reference>
<dbReference type="PANTHER" id="PTHR37957">
    <property type="entry name" value="BLR7070 PROTEIN"/>
    <property type="match status" value="1"/>
</dbReference>
<evidence type="ECO:0000313" key="3">
    <source>
        <dbReference type="EMBL" id="GGO48352.1"/>
    </source>
</evidence>
<dbReference type="PANTHER" id="PTHR37957:SF1">
    <property type="entry name" value="PHYTASE-LIKE DOMAIN-CONTAINING PROTEIN"/>
    <property type="match status" value="1"/>
</dbReference>
<gene>
    <name evidence="3" type="ORF">GCM10012286_43780</name>
</gene>
<proteinExistence type="predicted"/>
<dbReference type="Proteomes" id="UP000656881">
    <property type="component" value="Unassembled WGS sequence"/>
</dbReference>
<comment type="caution">
    <text evidence="3">The sequence shown here is derived from an EMBL/GenBank/DDBJ whole genome shotgun (WGS) entry which is preliminary data.</text>
</comment>
<keyword evidence="1" id="KW-0472">Membrane</keyword>